<gene>
    <name evidence="9" type="ORF">GCM10023313_00970</name>
</gene>
<keyword evidence="3 6" id="KW-0812">Transmembrane</keyword>
<evidence type="ECO:0000259" key="7">
    <source>
        <dbReference type="Pfam" id="PF02687"/>
    </source>
</evidence>
<feature type="transmembrane region" description="Helical" evidence="6">
    <location>
        <begin position="21"/>
        <end position="42"/>
    </location>
</feature>
<dbReference type="EMBL" id="BAABJI010000001">
    <property type="protein sequence ID" value="GAA4902321.1"/>
    <property type="molecule type" value="Genomic_DNA"/>
</dbReference>
<name>A0ABP9FHF2_9SPHI</name>
<dbReference type="RefSeq" id="WP_345328845.1">
    <property type="nucleotide sequence ID" value="NZ_BAABJI010000001.1"/>
</dbReference>
<evidence type="ECO:0000259" key="8">
    <source>
        <dbReference type="Pfam" id="PF12704"/>
    </source>
</evidence>
<comment type="subcellular location">
    <subcellularLocation>
        <location evidence="1">Cell membrane</location>
        <topology evidence="1">Multi-pass membrane protein</topology>
    </subcellularLocation>
</comment>
<evidence type="ECO:0000313" key="10">
    <source>
        <dbReference type="Proteomes" id="UP001501436"/>
    </source>
</evidence>
<accession>A0ABP9FHF2</accession>
<keyword evidence="4 6" id="KW-1133">Transmembrane helix</keyword>
<keyword evidence="5 6" id="KW-0472">Membrane</keyword>
<feature type="transmembrane region" description="Helical" evidence="6">
    <location>
        <begin position="722"/>
        <end position="750"/>
    </location>
</feature>
<keyword evidence="10" id="KW-1185">Reference proteome</keyword>
<dbReference type="InterPro" id="IPR025857">
    <property type="entry name" value="MacB_PCD"/>
</dbReference>
<feature type="transmembrane region" description="Helical" evidence="6">
    <location>
        <begin position="284"/>
        <end position="305"/>
    </location>
</feature>
<dbReference type="PANTHER" id="PTHR30572:SF18">
    <property type="entry name" value="ABC-TYPE MACROLIDE FAMILY EXPORT SYSTEM PERMEASE COMPONENT 2"/>
    <property type="match status" value="1"/>
</dbReference>
<feature type="transmembrane region" description="Helical" evidence="6">
    <location>
        <begin position="426"/>
        <end position="446"/>
    </location>
</feature>
<evidence type="ECO:0000313" key="9">
    <source>
        <dbReference type="EMBL" id="GAA4902321.1"/>
    </source>
</evidence>
<evidence type="ECO:0000256" key="1">
    <source>
        <dbReference type="ARBA" id="ARBA00004651"/>
    </source>
</evidence>
<dbReference type="Pfam" id="PF12704">
    <property type="entry name" value="MacB_PCD"/>
    <property type="match status" value="1"/>
</dbReference>
<feature type="transmembrane region" description="Helical" evidence="6">
    <location>
        <begin position="686"/>
        <end position="710"/>
    </location>
</feature>
<dbReference type="PANTHER" id="PTHR30572">
    <property type="entry name" value="MEMBRANE COMPONENT OF TRANSPORTER-RELATED"/>
    <property type="match status" value="1"/>
</dbReference>
<evidence type="ECO:0000256" key="4">
    <source>
        <dbReference type="ARBA" id="ARBA00022989"/>
    </source>
</evidence>
<dbReference type="InterPro" id="IPR050250">
    <property type="entry name" value="Macrolide_Exporter_MacB"/>
</dbReference>
<dbReference type="Proteomes" id="UP001501436">
    <property type="component" value="Unassembled WGS sequence"/>
</dbReference>
<evidence type="ECO:0000256" key="2">
    <source>
        <dbReference type="ARBA" id="ARBA00022475"/>
    </source>
</evidence>
<evidence type="ECO:0000256" key="3">
    <source>
        <dbReference type="ARBA" id="ARBA00022692"/>
    </source>
</evidence>
<feature type="domain" description="ABC3 transporter permease C-terminal" evidence="7">
    <location>
        <begin position="289"/>
        <end position="405"/>
    </location>
</feature>
<dbReference type="Pfam" id="PF02687">
    <property type="entry name" value="FtsX"/>
    <property type="match status" value="2"/>
</dbReference>
<keyword evidence="2" id="KW-1003">Cell membrane</keyword>
<feature type="transmembrane region" description="Helical" evidence="6">
    <location>
        <begin position="377"/>
        <end position="400"/>
    </location>
</feature>
<comment type="caution">
    <text evidence="9">The sequence shown here is derived from an EMBL/GenBank/DDBJ whole genome shotgun (WGS) entry which is preliminary data.</text>
</comment>
<sequence length="809" mass="90317">MFTQNLLITWRGLWRNKTYAIINLVGLSVGITACLLVAAIVLDELSYDKQWTKADRIYRAISVNTRVNGSDRFPQVFTGLGPSLKKDFPEVEDYCRMSVYGDRLKIGSNSDGVAVQNLSAEASVWNFLDLQITEGNPQKFVPGYANLVITEKFRQQYFKGQNPVGKIYYTMPQYGDPQPCFVTGVIKALPVNTHLRADVISIVAFRPKDDLLAKEEYGTFSTQYLLLKAGTDADKFSKKINAWYTKVTAPNKPGYSFQLQPFQDVYLRSDFADPQPVQGSMRNLYIFIAVAALLLVIACFNFMTLTTSRVFSRMHETGARKVLGANKWQLISRYLTESLVFFSMAFVLAGVLSQLVMPYLETYVGHQLVFNSYSIGFIWLAVVAVLTMSLLTGIYPAWYLSRPEPMVILRSQATTGFKLNWLKKSLVVGQFVISIGIIIATLVVHYQLSYVDKVDIGFDKNNLIKLNYNNWGSNAESFKQRLKQLPGVENVSIASWTPGTGAGNMSTEISVPGQSGKIRANYIFGDADLPAVLKVKLRSGRIFDPNLKTDVVNGDSIMQVRQEQMQGKSNEKVADIRPVIVTEYTAKLLGVKLNTSIPTVEGMPVGIISDFHNESLHFGMKPCIIRAEKVSEGYILIRFAKNHPANALAAINTLFKAAYPEKPFLYEWVSDLVNAQYRNEARLKQLFFSFSMLIVFLACLGLFGLITFTTQQRVKEIGIRKVLGASVANVAALLSADFVKLVLLAMLIATPLAGYIMSRWLQDFAFRISLSWWMFGLAGAITMFIAVITVSTKAIKAATVNPVKSLRSE</sequence>
<proteinExistence type="predicted"/>
<evidence type="ECO:0000256" key="5">
    <source>
        <dbReference type="ARBA" id="ARBA00023136"/>
    </source>
</evidence>
<feature type="transmembrane region" description="Helical" evidence="6">
    <location>
        <begin position="339"/>
        <end position="357"/>
    </location>
</feature>
<protein>
    <submittedName>
        <fullName evidence="9">ABC transporter permease</fullName>
    </submittedName>
</protein>
<organism evidence="9 10">
    <name type="scientific">Mucilaginibacter defluvii</name>
    <dbReference type="NCBI Taxonomy" id="1196019"/>
    <lineage>
        <taxon>Bacteria</taxon>
        <taxon>Pseudomonadati</taxon>
        <taxon>Bacteroidota</taxon>
        <taxon>Sphingobacteriia</taxon>
        <taxon>Sphingobacteriales</taxon>
        <taxon>Sphingobacteriaceae</taxon>
        <taxon>Mucilaginibacter</taxon>
    </lineage>
</organism>
<feature type="transmembrane region" description="Helical" evidence="6">
    <location>
        <begin position="770"/>
        <end position="790"/>
    </location>
</feature>
<dbReference type="InterPro" id="IPR003838">
    <property type="entry name" value="ABC3_permease_C"/>
</dbReference>
<feature type="domain" description="MacB-like periplasmic core" evidence="8">
    <location>
        <begin position="21"/>
        <end position="241"/>
    </location>
</feature>
<feature type="domain" description="ABC3 transporter permease C-terminal" evidence="7">
    <location>
        <begin position="689"/>
        <end position="802"/>
    </location>
</feature>
<reference evidence="10" key="1">
    <citation type="journal article" date="2019" name="Int. J. Syst. Evol. Microbiol.">
        <title>The Global Catalogue of Microorganisms (GCM) 10K type strain sequencing project: providing services to taxonomists for standard genome sequencing and annotation.</title>
        <authorList>
            <consortium name="The Broad Institute Genomics Platform"/>
            <consortium name="The Broad Institute Genome Sequencing Center for Infectious Disease"/>
            <person name="Wu L."/>
            <person name="Ma J."/>
        </authorList>
    </citation>
    <scope>NUCLEOTIDE SEQUENCE [LARGE SCALE GENOMIC DNA]</scope>
    <source>
        <strain evidence="10">JCM 18283</strain>
    </source>
</reference>
<evidence type="ECO:0000256" key="6">
    <source>
        <dbReference type="SAM" id="Phobius"/>
    </source>
</evidence>